<evidence type="ECO:0000256" key="9">
    <source>
        <dbReference type="PIRSR" id="PIRSR602401-1"/>
    </source>
</evidence>
<keyword evidence="4 10" id="KW-0812">Transmembrane</keyword>
<reference evidence="11 12" key="1">
    <citation type="submission" date="2018-10" db="EMBL/GenBank/DDBJ databases">
        <title>A high-quality apple genome assembly.</title>
        <authorList>
            <person name="Hu J."/>
        </authorList>
    </citation>
    <scope>NUCLEOTIDE SEQUENCE [LARGE SCALE GENOMIC DNA]</scope>
    <source>
        <strain evidence="12">cv. HFTH1</strain>
        <tissue evidence="11">Young leaf</tissue>
    </source>
</reference>
<dbReference type="FunFam" id="1.10.630.10:FF:000022">
    <property type="entry name" value="Taxadiene 5-alpha hydroxylase"/>
    <property type="match status" value="3"/>
</dbReference>
<keyword evidence="7" id="KW-0560">Oxidoreductase</keyword>
<gene>
    <name evidence="11" type="ORF">DVH24_011151</name>
</gene>
<evidence type="ECO:0000256" key="7">
    <source>
        <dbReference type="ARBA" id="ARBA00023002"/>
    </source>
</evidence>
<dbReference type="EMBL" id="RDQH01000331">
    <property type="protein sequence ID" value="RXH98826.1"/>
    <property type="molecule type" value="Genomic_DNA"/>
</dbReference>
<evidence type="ECO:0000256" key="8">
    <source>
        <dbReference type="ARBA" id="ARBA00023004"/>
    </source>
</evidence>
<dbReference type="InterPro" id="IPR017972">
    <property type="entry name" value="Cyt_P450_CS"/>
</dbReference>
<dbReference type="SUPFAM" id="SSF48264">
    <property type="entry name" value="Cytochrome P450"/>
    <property type="match status" value="3"/>
</dbReference>
<dbReference type="PROSITE" id="PS00086">
    <property type="entry name" value="CYTOCHROME_P450"/>
    <property type="match status" value="3"/>
</dbReference>
<evidence type="ECO:0000256" key="5">
    <source>
        <dbReference type="ARBA" id="ARBA00022723"/>
    </source>
</evidence>
<dbReference type="GO" id="GO:0016020">
    <property type="term" value="C:membrane"/>
    <property type="evidence" value="ECO:0007669"/>
    <property type="project" value="UniProtKB-SubCell"/>
</dbReference>
<protein>
    <recommendedName>
        <fullName evidence="13">Beta-amyrin 28-oxidase-like</fullName>
    </recommendedName>
</protein>
<dbReference type="InterPro" id="IPR036396">
    <property type="entry name" value="Cyt_P450_sf"/>
</dbReference>
<dbReference type="GO" id="GO:0016705">
    <property type="term" value="F:oxidoreductase activity, acting on paired donors, with incorporation or reduction of molecular oxygen"/>
    <property type="evidence" value="ECO:0007669"/>
    <property type="project" value="InterPro"/>
</dbReference>
<comment type="subcellular location">
    <subcellularLocation>
        <location evidence="2">Membrane</location>
        <topology evidence="2">Single-pass membrane protein</topology>
    </subcellularLocation>
</comment>
<evidence type="ECO:0000313" key="11">
    <source>
        <dbReference type="EMBL" id="RXH98826.1"/>
    </source>
</evidence>
<proteinExistence type="inferred from homology"/>
<evidence type="ECO:0000256" key="6">
    <source>
        <dbReference type="ARBA" id="ARBA00022989"/>
    </source>
</evidence>
<evidence type="ECO:0000256" key="1">
    <source>
        <dbReference type="ARBA" id="ARBA00001971"/>
    </source>
</evidence>
<keyword evidence="6 10" id="KW-1133">Transmembrane helix</keyword>
<accession>A0A498JUT2</accession>
<feature type="binding site" description="axial binding residue" evidence="9">
    <location>
        <position position="1398"/>
    </location>
    <ligand>
        <name>heme</name>
        <dbReference type="ChEBI" id="CHEBI:30413"/>
    </ligand>
    <ligandPart>
        <name>Fe</name>
        <dbReference type="ChEBI" id="CHEBI:18248"/>
    </ligandPart>
</feature>
<dbReference type="InterPro" id="IPR002401">
    <property type="entry name" value="Cyt_P450_E_grp-I"/>
</dbReference>
<dbReference type="Proteomes" id="UP000290289">
    <property type="component" value="Chromosome 5"/>
</dbReference>
<dbReference type="Gene3D" id="1.10.630.10">
    <property type="entry name" value="Cytochrome P450"/>
    <property type="match status" value="3"/>
</dbReference>
<feature type="transmembrane region" description="Helical" evidence="10">
    <location>
        <begin position="975"/>
        <end position="993"/>
    </location>
</feature>
<comment type="similarity">
    <text evidence="3">Belongs to the cytochrome P450 family.</text>
</comment>
<keyword evidence="10" id="KW-0472">Membrane</keyword>
<keyword evidence="12" id="KW-1185">Reference proteome</keyword>
<evidence type="ECO:0000256" key="3">
    <source>
        <dbReference type="ARBA" id="ARBA00010617"/>
    </source>
</evidence>
<dbReference type="PRINTS" id="PR00463">
    <property type="entry name" value="EP450I"/>
</dbReference>
<dbReference type="PANTHER" id="PTHR24286">
    <property type="entry name" value="CYTOCHROME P450 26"/>
    <property type="match status" value="1"/>
</dbReference>
<feature type="transmembrane region" description="Helical" evidence="10">
    <location>
        <begin position="483"/>
        <end position="501"/>
    </location>
</feature>
<keyword evidence="8 9" id="KW-0408">Iron</keyword>
<dbReference type="PANTHER" id="PTHR24286:SF88">
    <property type="entry name" value="BETA-AMYRIN 28-OXIDASE-LIKE"/>
    <property type="match status" value="1"/>
</dbReference>
<comment type="caution">
    <text evidence="11">The sequence shown here is derived from an EMBL/GenBank/DDBJ whole genome shotgun (WGS) entry which is preliminary data.</text>
</comment>
<dbReference type="Pfam" id="PF00067">
    <property type="entry name" value="p450"/>
    <property type="match status" value="3"/>
</dbReference>
<dbReference type="GO" id="GO:0016125">
    <property type="term" value="P:sterol metabolic process"/>
    <property type="evidence" value="ECO:0007669"/>
    <property type="project" value="TreeGrafter"/>
</dbReference>
<dbReference type="GO" id="GO:0020037">
    <property type="term" value="F:heme binding"/>
    <property type="evidence" value="ECO:0007669"/>
    <property type="project" value="InterPro"/>
</dbReference>
<dbReference type="InterPro" id="IPR001128">
    <property type="entry name" value="Cyt_P450"/>
</dbReference>
<dbReference type="GO" id="GO:0004497">
    <property type="term" value="F:monooxygenase activity"/>
    <property type="evidence" value="ECO:0007669"/>
    <property type="project" value="InterPro"/>
</dbReference>
<dbReference type="PRINTS" id="PR00385">
    <property type="entry name" value="P450"/>
</dbReference>
<evidence type="ECO:0000313" key="12">
    <source>
        <dbReference type="Proteomes" id="UP000290289"/>
    </source>
</evidence>
<keyword evidence="5 9" id="KW-0479">Metal-binding</keyword>
<organism evidence="11 12">
    <name type="scientific">Malus domestica</name>
    <name type="common">Apple</name>
    <name type="synonym">Pyrus malus</name>
    <dbReference type="NCBI Taxonomy" id="3750"/>
    <lineage>
        <taxon>Eukaryota</taxon>
        <taxon>Viridiplantae</taxon>
        <taxon>Streptophyta</taxon>
        <taxon>Embryophyta</taxon>
        <taxon>Tracheophyta</taxon>
        <taxon>Spermatophyta</taxon>
        <taxon>Magnoliopsida</taxon>
        <taxon>eudicotyledons</taxon>
        <taxon>Gunneridae</taxon>
        <taxon>Pentapetalae</taxon>
        <taxon>rosids</taxon>
        <taxon>fabids</taxon>
        <taxon>Rosales</taxon>
        <taxon>Rosaceae</taxon>
        <taxon>Amygdaloideae</taxon>
        <taxon>Maleae</taxon>
        <taxon>Malus</taxon>
    </lineage>
</organism>
<keyword evidence="9" id="KW-0349">Heme</keyword>
<evidence type="ECO:0000256" key="2">
    <source>
        <dbReference type="ARBA" id="ARBA00004167"/>
    </source>
</evidence>
<evidence type="ECO:0000256" key="10">
    <source>
        <dbReference type="SAM" id="Phobius"/>
    </source>
</evidence>
<evidence type="ECO:0000256" key="4">
    <source>
        <dbReference type="ARBA" id="ARBA00022692"/>
    </source>
</evidence>
<sequence length="1449" mass="163475">METLYLALSLGAAFLAFIIFAFKGKSDDGKNLPPGSMGWPIVGESIEFLFGKPENFVFKRMRRYSPDIFKTYILGEKTAVICGPSGHKFLFSNEQKYFTAFRPHSMQKMFRSYKAAAPTASAAPAVAQPSRDEEAKVIRSPGFLKPEALVRYLGKMDSITQEQMKAYWEGKDEVEVYPLAKTLTLSLACRFFLGIDDSERIARLVSNFDDVTVGMHSLIINFPGTTFYKATKAADALRKELRIVIQEKKAAMAAGGPMHDILSHMIVASDPSGKHMPEAEVADKIMGLLTAGYSTVATAMTFFMKYVGERPDIYAKVLAEHKEIADSKKPGDFLEWEDINKMKYSWNVLYEVMRFTPPLQGTFREALTDFTYAGYTIPKGWKVYWTVSTVNMNSEYFPNPEKFDPSRYDDLSVFPPFTFVPFGGGPRMCPGKEYARLAILTFVHNVVKRFKWEVVFPKEKITGDMMPTPEKGLPLQIPTMETLYLIFSLGAAFLAFTIFAFKGKSDDGKNLPPGSMGWPIVGESIEFLFGKPENFVFKRMRRYSPDIFKTYILGEKTAVICGPSGHKFLFSNEQKYFTAFRPHSMQKMFRSYKAAAPTAAAGPAVAQPSRDEEAKVIRSPGFLKPEALVRYLGKMDSITQEQMKAYWEGKDVVEVYPLAKTLTLSLACRFFLGIDDSERIARLVSNFDDVTVGMHSLIINFPGTTFYKATKAADALRKELRIVIQEKKAAMAAGGPMHDILSHMIVASDPSGKHMPEAEVADKIMGLLTAGYSTVATAMTFFMKYVGERPDIYAKVLAEHKQIADSKKPGDFLEWEDINKMKYSWNVLYEVMRFTPPLQGTFREALTDFTYAGYTIPKGWKVYWTVSTVNMNSEYFPNPEKFDPSRYDDLSVFPAFTFVPFGGGPRMCPGKEYARLAILTFVHNVVKRFEWEVLFPKEKITGDMMPTPEKGLPTSHSPLPTSNTLRLRVKTMDTLYLVLSLGAAVFALTVFAFKRNSDDSNNLPPGSMGWPIVGETLEFLFGKPENFVFKRMRRYSPDIFKTKILGEKTAVICGPNGHKFLFSNEQKYFTAFRPHSMQKMFRSYKAAAAASAPPAAQPARNEEAKVLRSPGFLKPEALVRYLGKMDSITQEQMRTCWEGKDEVKVYPLAKKLTLSLACRFFLGIDDPEKIASLVSHFDDVTVGMHSLIVNFPGTIFFKATKAADALRKELKTVIQEKKAAMASGAPMHDILSHMIMTSDPSGKYMPEAEVADKIMGLLTAGYSTVSTAMTFFMKYVGEKPDIYAKVLAEHKEIADSKKPEDLLEWEDINKMKYSWNVLHEVMRFTPPLQGTFREALTDFTYAGYTIPKGWKVYWTVSTTNMNPEYFPNPEKFDPSRYDDLSAFPAFTFVPFGGGPRMCPGKEYARLAILTFVHNVVKRFEWEVLFPKEKITGDMMPTPEKGLPVRLHCH</sequence>
<comment type="cofactor">
    <cofactor evidence="1 9">
        <name>heme</name>
        <dbReference type="ChEBI" id="CHEBI:30413"/>
    </cofactor>
</comment>
<dbReference type="CDD" id="cd11043">
    <property type="entry name" value="CYP90-like"/>
    <property type="match status" value="3"/>
</dbReference>
<evidence type="ECO:0008006" key="13">
    <source>
        <dbReference type="Google" id="ProtNLM"/>
    </source>
</evidence>
<dbReference type="GO" id="GO:0005506">
    <property type="term" value="F:iron ion binding"/>
    <property type="evidence" value="ECO:0007669"/>
    <property type="project" value="InterPro"/>
</dbReference>
<name>A0A498JUT2_MALDO</name>
<dbReference type="STRING" id="3750.A0A498JUT2"/>